<proteinExistence type="predicted"/>
<organism evidence="1 2">
    <name type="scientific">Actinokineospora spheciospongiae</name>
    <dbReference type="NCBI Taxonomy" id="909613"/>
    <lineage>
        <taxon>Bacteria</taxon>
        <taxon>Bacillati</taxon>
        <taxon>Actinomycetota</taxon>
        <taxon>Actinomycetes</taxon>
        <taxon>Pseudonocardiales</taxon>
        <taxon>Pseudonocardiaceae</taxon>
        <taxon>Actinokineospora</taxon>
    </lineage>
</organism>
<keyword evidence="2" id="KW-1185">Reference proteome</keyword>
<evidence type="ECO:0008006" key="3">
    <source>
        <dbReference type="Google" id="ProtNLM"/>
    </source>
</evidence>
<reference evidence="1 2" key="1">
    <citation type="journal article" date="2014" name="Genome Announc.">
        <title>Draft Genome Sequence of the Antitrypanosomally Active Sponge-Associated Bacterium Actinokineospora sp. Strain EG49.</title>
        <authorList>
            <person name="Harjes J."/>
            <person name="Ryu T."/>
            <person name="Abdelmohsen U.R."/>
            <person name="Moitinho-Silva L."/>
            <person name="Horn H."/>
            <person name="Ravasi T."/>
            <person name="Hentschel U."/>
        </authorList>
    </citation>
    <scope>NUCLEOTIDE SEQUENCE [LARGE SCALE GENOMIC DNA]</scope>
    <source>
        <strain evidence="1 2">EG49</strain>
    </source>
</reference>
<dbReference type="InterPro" id="IPR025358">
    <property type="entry name" value="DUF4262"/>
</dbReference>
<dbReference type="eggNOG" id="ENOG5032XI5">
    <property type="taxonomic scope" value="Bacteria"/>
</dbReference>
<sequence>MSLDHISEEEAALREWLLATCESDGHAVVEVDGDEFGAPYAFSVGAWRCFGAPEAVVVGLPKDMARPLIDLYVRRAAAGERFFPGLPYLDFFDGTPLVVERVHQAFYPEYLGSAMLLYPSGQFPALQLIVATPEGHFPWSRRAPAGFADWQPVLTDSGQPESWRPGIDGP</sequence>
<evidence type="ECO:0000313" key="1">
    <source>
        <dbReference type="EMBL" id="EWC58049.1"/>
    </source>
</evidence>
<dbReference type="PATRIC" id="fig|909613.9.peg.6654"/>
<dbReference type="OrthoDB" id="511192at2"/>
<dbReference type="EMBL" id="AYXG01000263">
    <property type="protein sequence ID" value="EWC58049.1"/>
    <property type="molecule type" value="Genomic_DNA"/>
</dbReference>
<evidence type="ECO:0000313" key="2">
    <source>
        <dbReference type="Proteomes" id="UP000019277"/>
    </source>
</evidence>
<accession>A0A8E3BGQ9</accession>
<dbReference type="AlphaFoldDB" id="W7IVH4"/>
<dbReference type="Proteomes" id="UP000019277">
    <property type="component" value="Unassembled WGS sequence"/>
</dbReference>
<comment type="caution">
    <text evidence="1">The sequence shown here is derived from an EMBL/GenBank/DDBJ whole genome shotgun (WGS) entry which is preliminary data.</text>
</comment>
<dbReference type="Pfam" id="PF14081">
    <property type="entry name" value="DUF4262"/>
    <property type="match status" value="1"/>
</dbReference>
<accession>W7IVH4</accession>
<protein>
    <recommendedName>
        <fullName evidence="3">DUF4262 domain-containing protein</fullName>
    </recommendedName>
</protein>
<dbReference type="RefSeq" id="WP_035290832.1">
    <property type="nucleotide sequence ID" value="NZ_AYXG01000263.1"/>
</dbReference>
<dbReference type="STRING" id="909613.UO65_6660"/>
<name>W7IVH4_9PSEU</name>
<gene>
    <name evidence="1" type="ORF">UO65_6660</name>
</gene>